<dbReference type="PROSITE" id="PS51257">
    <property type="entry name" value="PROKAR_LIPOPROTEIN"/>
    <property type="match status" value="1"/>
</dbReference>
<evidence type="ECO:0000259" key="7">
    <source>
        <dbReference type="Pfam" id="PF07980"/>
    </source>
</evidence>
<evidence type="ECO:0000313" key="10">
    <source>
        <dbReference type="Proteomes" id="UP000248688"/>
    </source>
</evidence>
<dbReference type="RefSeq" id="WP_112786080.1">
    <property type="nucleotide sequence ID" value="NZ_CP030041.1"/>
</dbReference>
<feature type="chain" id="PRO_5016278129" description="RagB/SusD family nutrient uptake outer membrane protein" evidence="6">
    <location>
        <begin position="20"/>
        <end position="616"/>
    </location>
</feature>
<dbReference type="InterPro" id="IPR012944">
    <property type="entry name" value="SusD_RagB_dom"/>
</dbReference>
<evidence type="ECO:0000256" key="3">
    <source>
        <dbReference type="ARBA" id="ARBA00022729"/>
    </source>
</evidence>
<proteinExistence type="inferred from homology"/>
<evidence type="ECO:0000256" key="5">
    <source>
        <dbReference type="ARBA" id="ARBA00023237"/>
    </source>
</evidence>
<evidence type="ECO:0000259" key="8">
    <source>
        <dbReference type="Pfam" id="PF14322"/>
    </source>
</evidence>
<dbReference type="Gene3D" id="1.25.40.390">
    <property type="match status" value="1"/>
</dbReference>
<evidence type="ECO:0000256" key="1">
    <source>
        <dbReference type="ARBA" id="ARBA00004442"/>
    </source>
</evidence>
<dbReference type="KEGG" id="est:DN752_22595"/>
<protein>
    <recommendedName>
        <fullName evidence="11">RagB/SusD family nutrient uptake outer membrane protein</fullName>
    </recommendedName>
</protein>
<comment type="subcellular location">
    <subcellularLocation>
        <location evidence="1">Cell outer membrane</location>
    </subcellularLocation>
</comment>
<evidence type="ECO:0000313" key="9">
    <source>
        <dbReference type="EMBL" id="AWW32708.1"/>
    </source>
</evidence>
<evidence type="ECO:0000256" key="4">
    <source>
        <dbReference type="ARBA" id="ARBA00023136"/>
    </source>
</evidence>
<name>A0A2Z4IPY9_9BACT</name>
<keyword evidence="10" id="KW-1185">Reference proteome</keyword>
<keyword evidence="5" id="KW-0998">Cell outer membrane</keyword>
<feature type="domain" description="RagB/SusD" evidence="7">
    <location>
        <begin position="286"/>
        <end position="615"/>
    </location>
</feature>
<dbReference type="GO" id="GO:0009279">
    <property type="term" value="C:cell outer membrane"/>
    <property type="evidence" value="ECO:0007669"/>
    <property type="project" value="UniProtKB-SubCell"/>
</dbReference>
<feature type="signal peptide" evidence="6">
    <location>
        <begin position="1"/>
        <end position="19"/>
    </location>
</feature>
<dbReference type="SUPFAM" id="SSF48452">
    <property type="entry name" value="TPR-like"/>
    <property type="match status" value="1"/>
</dbReference>
<feature type="domain" description="SusD-like N-terminal" evidence="8">
    <location>
        <begin position="42"/>
        <end position="212"/>
    </location>
</feature>
<evidence type="ECO:0000256" key="6">
    <source>
        <dbReference type="SAM" id="SignalP"/>
    </source>
</evidence>
<dbReference type="OrthoDB" id="5694214at2"/>
<dbReference type="EMBL" id="CP030041">
    <property type="protein sequence ID" value="AWW32708.1"/>
    <property type="molecule type" value="Genomic_DNA"/>
</dbReference>
<dbReference type="AlphaFoldDB" id="A0A2Z4IPY9"/>
<gene>
    <name evidence="9" type="ORF">DN752_22595</name>
</gene>
<sequence>MKRYRIIILGLLWVALGCADLDLAPEDVPSDATFFSQATDYKNYMNGLYVSLSPGQDSWRSGEATSDNFVAGSERNNTIYQWNNTGVASNTSNAWNNNYTNIRNANYLLDNKGKVGTRGAEVNQYIGEAFYARAWYYFNLLQAFGGVPYIDRSLDTEDPDLYKTRESRDFIAERIIQDLDSAITLMQWQGVGAATTGRLNKETALAFKTRVGLFEGSWEYYHGQKATPFAVDGSDGTVFLQAAVEAGDMLIERGVSLFQGRPGFIYSDLFAQNDYSGVAGVYFWRGYDVDLGVASTSAHTMNWQSGSPTKSWMDNVLLSDGRPEELSTVTYDYTNQTSLLHAKDPRVQEIIYGPERGGYQDYFESRGLPFGDATRNNIYLLLSGNFVYNLGGYATYKYAALSAVSRDLNNIDNIIFRAGEALLNYAEAKAILGTITQADIDKTVNVLRDRIGMAHMSMGDVNSWSITYSEDEGYAPAASNILNEIRRERRVELFLEGFRNDDLKRWAIYEDVINGYKPRGAYFQELQEYWDDEATLLNSGFNEGELSEVKLVIGVNSDTLGEYINPLWRDADFATETARGYYIDPNRDYLQSIPNNEIEFYMESAGVALEQNPGWL</sequence>
<dbReference type="InterPro" id="IPR011990">
    <property type="entry name" value="TPR-like_helical_dom_sf"/>
</dbReference>
<organism evidence="9 10">
    <name type="scientific">Echinicola strongylocentroti</name>
    <dbReference type="NCBI Taxonomy" id="1795355"/>
    <lineage>
        <taxon>Bacteria</taxon>
        <taxon>Pseudomonadati</taxon>
        <taxon>Bacteroidota</taxon>
        <taxon>Cytophagia</taxon>
        <taxon>Cytophagales</taxon>
        <taxon>Cyclobacteriaceae</taxon>
        <taxon>Echinicola</taxon>
    </lineage>
</organism>
<evidence type="ECO:0000256" key="2">
    <source>
        <dbReference type="ARBA" id="ARBA00006275"/>
    </source>
</evidence>
<dbReference type="Pfam" id="PF14322">
    <property type="entry name" value="SusD-like_3"/>
    <property type="match status" value="1"/>
</dbReference>
<dbReference type="InterPro" id="IPR033985">
    <property type="entry name" value="SusD-like_N"/>
</dbReference>
<dbReference type="Proteomes" id="UP000248688">
    <property type="component" value="Chromosome"/>
</dbReference>
<evidence type="ECO:0008006" key="11">
    <source>
        <dbReference type="Google" id="ProtNLM"/>
    </source>
</evidence>
<reference evidence="9 10" key="1">
    <citation type="submission" date="2018-06" db="EMBL/GenBank/DDBJ databases">
        <title>Echinicola strongylocentroti sp. nov., isolated from a sea urchin Strongylocentrotus intermedius.</title>
        <authorList>
            <person name="Bae S.S."/>
        </authorList>
    </citation>
    <scope>NUCLEOTIDE SEQUENCE [LARGE SCALE GENOMIC DNA]</scope>
    <source>
        <strain evidence="9 10">MEBiC08714</strain>
    </source>
</reference>
<dbReference type="Pfam" id="PF07980">
    <property type="entry name" value="SusD_RagB"/>
    <property type="match status" value="1"/>
</dbReference>
<keyword evidence="4" id="KW-0472">Membrane</keyword>
<comment type="similarity">
    <text evidence="2">Belongs to the SusD family.</text>
</comment>
<keyword evidence="3 6" id="KW-0732">Signal</keyword>
<accession>A0A2Z4IPY9</accession>